<dbReference type="Pfam" id="PF13304">
    <property type="entry name" value="AAA_21"/>
    <property type="match status" value="1"/>
</dbReference>
<dbReference type="PANTHER" id="PTHR40396:SF1">
    <property type="entry name" value="ATPASE AAA-TYPE CORE DOMAIN-CONTAINING PROTEIN"/>
    <property type="match status" value="1"/>
</dbReference>
<keyword evidence="3" id="KW-1185">Reference proteome</keyword>
<reference evidence="2 3" key="1">
    <citation type="submission" date="2016-05" db="EMBL/GenBank/DDBJ databases">
        <title>Single-cell genome of chain-forming Candidatus Thiomargarita nelsonii and comparison to other large sulfur-oxidizing bacteria.</title>
        <authorList>
            <person name="Winkel M."/>
            <person name="Salman V."/>
            <person name="Woyke T."/>
            <person name="Schulz-Vogt H."/>
            <person name="Richter M."/>
            <person name="Flood B."/>
            <person name="Bailey J."/>
            <person name="Amann R."/>
            <person name="Mussmann M."/>
        </authorList>
    </citation>
    <scope>NUCLEOTIDE SEQUENCE [LARGE SCALE GENOMIC DNA]</scope>
    <source>
        <strain evidence="2 3">THI036</strain>
    </source>
</reference>
<dbReference type="EMBL" id="LUTY01000045">
    <property type="protein sequence ID" value="OAD24023.1"/>
    <property type="molecule type" value="Genomic_DNA"/>
</dbReference>
<evidence type="ECO:0000313" key="3">
    <source>
        <dbReference type="Proteomes" id="UP000076962"/>
    </source>
</evidence>
<dbReference type="GO" id="GO:0005524">
    <property type="term" value="F:ATP binding"/>
    <property type="evidence" value="ECO:0007669"/>
    <property type="project" value="InterPro"/>
</dbReference>
<organism evidence="2 3">
    <name type="scientific">Candidatus Thiomargarita nelsonii</name>
    <dbReference type="NCBI Taxonomy" id="1003181"/>
    <lineage>
        <taxon>Bacteria</taxon>
        <taxon>Pseudomonadati</taxon>
        <taxon>Pseudomonadota</taxon>
        <taxon>Gammaproteobacteria</taxon>
        <taxon>Thiotrichales</taxon>
        <taxon>Thiotrichaceae</taxon>
        <taxon>Thiomargarita</taxon>
    </lineage>
</organism>
<evidence type="ECO:0000259" key="1">
    <source>
        <dbReference type="Pfam" id="PF13304"/>
    </source>
</evidence>
<gene>
    <name evidence="2" type="ORF">THIOM_000128</name>
</gene>
<feature type="non-terminal residue" evidence="2">
    <location>
        <position position="295"/>
    </location>
</feature>
<comment type="caution">
    <text evidence="2">The sequence shown here is derived from an EMBL/GenBank/DDBJ whole genome shotgun (WGS) entry which is preliminary data.</text>
</comment>
<dbReference type="InterPro" id="IPR003959">
    <property type="entry name" value="ATPase_AAA_core"/>
</dbReference>
<dbReference type="InterPro" id="IPR027417">
    <property type="entry name" value="P-loop_NTPase"/>
</dbReference>
<sequence>MILEFSVENFLSFKNQVTLSMVSADISGHEDNVFSINNYDLLKTAVIYGANASGKSNLVKAMRFMKDMVILSSKESQSGEEIDVEPFKFSTESKVQPSEFEIIFIYKKILYRYGFVVDTQCVYQEWLYYLPNNQQEEIALFERSKENDRYTISLGENFKEAEIVKKINIRKNALLLSVVAQLDDSGIAGQILEWFINDFNVLFALNQASYESFTLKKLKDPHDKQEILRFLKAADTAIENIEVVDVKEQNLPQELPKALKGFLVSKAKAVMTEHESEGTKKLFALSGLIIETLKN</sequence>
<evidence type="ECO:0000313" key="2">
    <source>
        <dbReference type="EMBL" id="OAD24023.1"/>
    </source>
</evidence>
<accession>A0A176S7H2</accession>
<dbReference type="Gene3D" id="3.40.50.300">
    <property type="entry name" value="P-loop containing nucleotide triphosphate hydrolases"/>
    <property type="match status" value="1"/>
</dbReference>
<proteinExistence type="predicted"/>
<dbReference type="Proteomes" id="UP000076962">
    <property type="component" value="Unassembled WGS sequence"/>
</dbReference>
<feature type="domain" description="ATPase AAA-type core" evidence="1">
    <location>
        <begin position="45"/>
        <end position="293"/>
    </location>
</feature>
<dbReference type="PANTHER" id="PTHR40396">
    <property type="entry name" value="ATPASE-LIKE PROTEIN"/>
    <property type="match status" value="1"/>
</dbReference>
<dbReference type="GO" id="GO:0016887">
    <property type="term" value="F:ATP hydrolysis activity"/>
    <property type="evidence" value="ECO:0007669"/>
    <property type="project" value="InterPro"/>
</dbReference>
<name>A0A176S7H2_9GAMM</name>
<protein>
    <submittedName>
        <fullName evidence="2">Abortive infection protein</fullName>
    </submittedName>
</protein>
<dbReference type="PATRIC" id="fig|1003181.4.peg.210"/>
<dbReference type="AlphaFoldDB" id="A0A176S7H2"/>